<comment type="caution">
    <text evidence="1">The sequence shown here is derived from an EMBL/GenBank/DDBJ whole genome shotgun (WGS) entry which is preliminary data.</text>
</comment>
<protein>
    <submittedName>
        <fullName evidence="1">Uncharacterized protein</fullName>
    </submittedName>
</protein>
<dbReference type="SUPFAM" id="SSF52540">
    <property type="entry name" value="P-loop containing nucleoside triphosphate hydrolases"/>
    <property type="match status" value="1"/>
</dbReference>
<dbReference type="Proteomes" id="UP000028027">
    <property type="component" value="Unassembled WGS sequence"/>
</dbReference>
<sequence length="391" mass="44913">MGISLAELQSKTDEIKQKKKYDFSLYSWKDKRIPVPHSMNIKRLADNILAMNERVSYVSVLLSGKSGSGKSSTITTLLHRISCCNEEPYIIKWFSGKDLHDLDKITDNLKKGLKYCLVFDDISFVMDMTGSAQRKKELANALTTIRHRVQGKVICFFSIHYMTALIPMMRDSDFRILTSMSDQDKKNWIQTLGWHNQYKINKFQVQYASQMQRGIFYINHAEQDKQNNMYYTDNPFRLALCSEINGVHNVLVPSEGCKLCSEQKQNPKERINAEEFFNDISKAYSIRGKTALGYWMYFMKGRSDCMPAQSARAIKYVTKMLANYDIDFEELSKVISKSSPSAKKKILPLSKKGVTPIHTRERNLLEKSGILPDFSGKMGIFEPESGQNSEK</sequence>
<keyword evidence="2" id="KW-1185">Reference proteome</keyword>
<evidence type="ECO:0000313" key="2">
    <source>
        <dbReference type="Proteomes" id="UP000028027"/>
    </source>
</evidence>
<gene>
    <name evidence="1" type="ORF">AAA799E16_01407</name>
</gene>
<evidence type="ECO:0000313" key="1">
    <source>
        <dbReference type="EMBL" id="KER05907.1"/>
    </source>
</evidence>
<name>A0A081S4Q4_9ARCH</name>
<dbReference type="InterPro" id="IPR027417">
    <property type="entry name" value="P-loop_NTPase"/>
</dbReference>
<proteinExistence type="predicted"/>
<accession>A0A081S4Q4</accession>
<dbReference type="Pfam" id="PF05673">
    <property type="entry name" value="DUF815"/>
    <property type="match status" value="1"/>
</dbReference>
<reference evidence="1 2" key="1">
    <citation type="submission" date="2014-06" db="EMBL/GenBank/DDBJ databases">
        <authorList>
            <person name="Ngugi D.K."/>
            <person name="Blom J."/>
            <person name="Alam I."/>
            <person name="Rashid M."/>
            <person name="Ba Alawi W."/>
            <person name="Zhang G."/>
            <person name="Hikmawan T."/>
            <person name="Guan Y."/>
            <person name="Antunes A."/>
            <person name="Siam R."/>
            <person name="Eldorry H."/>
            <person name="Bajic V."/>
            <person name="Stingl U."/>
        </authorList>
    </citation>
    <scope>NUCLEOTIDE SEQUENCE [LARGE SCALE GENOMIC DNA]</scope>
    <source>
        <strain evidence="1">SCGC AAA799-E16</strain>
    </source>
</reference>
<dbReference type="AlphaFoldDB" id="A0A081S4Q4"/>
<organism evidence="1 2">
    <name type="scientific">Marine Group I thaumarchaeote SCGC AAA799-E16</name>
    <dbReference type="NCBI Taxonomy" id="1502292"/>
    <lineage>
        <taxon>Archaea</taxon>
        <taxon>Nitrososphaerota</taxon>
        <taxon>Marine Group I</taxon>
    </lineage>
</organism>
<dbReference type="InterPro" id="IPR008533">
    <property type="entry name" value="DUF815"/>
</dbReference>
<dbReference type="EMBL" id="JNVL01000023">
    <property type="protein sequence ID" value="KER05907.1"/>
    <property type="molecule type" value="Genomic_DNA"/>
</dbReference>